<keyword evidence="3" id="KW-1185">Reference proteome</keyword>
<comment type="caution">
    <text evidence="2">The sequence shown here is derived from an EMBL/GenBank/DDBJ whole genome shotgun (WGS) entry which is preliminary data.</text>
</comment>
<feature type="coiled-coil region" evidence="1">
    <location>
        <begin position="15"/>
        <end position="49"/>
    </location>
</feature>
<proteinExistence type="predicted"/>
<gene>
    <name evidence="2" type="ORF">R1flu_018981</name>
</gene>
<keyword evidence="1" id="KW-0175">Coiled coil</keyword>
<evidence type="ECO:0000313" key="3">
    <source>
        <dbReference type="Proteomes" id="UP001605036"/>
    </source>
</evidence>
<protein>
    <submittedName>
        <fullName evidence="2">Uncharacterized protein</fullName>
    </submittedName>
</protein>
<organism evidence="2 3">
    <name type="scientific">Riccia fluitans</name>
    <dbReference type="NCBI Taxonomy" id="41844"/>
    <lineage>
        <taxon>Eukaryota</taxon>
        <taxon>Viridiplantae</taxon>
        <taxon>Streptophyta</taxon>
        <taxon>Embryophyta</taxon>
        <taxon>Marchantiophyta</taxon>
        <taxon>Marchantiopsida</taxon>
        <taxon>Marchantiidae</taxon>
        <taxon>Marchantiales</taxon>
        <taxon>Ricciaceae</taxon>
        <taxon>Riccia</taxon>
    </lineage>
</organism>
<dbReference type="Proteomes" id="UP001605036">
    <property type="component" value="Unassembled WGS sequence"/>
</dbReference>
<evidence type="ECO:0000256" key="1">
    <source>
        <dbReference type="SAM" id="Coils"/>
    </source>
</evidence>
<reference evidence="2 3" key="1">
    <citation type="submission" date="2024-09" db="EMBL/GenBank/DDBJ databases">
        <title>Chromosome-scale assembly of Riccia fluitans.</title>
        <authorList>
            <person name="Paukszto L."/>
            <person name="Sawicki J."/>
            <person name="Karawczyk K."/>
            <person name="Piernik-Szablinska J."/>
            <person name="Szczecinska M."/>
            <person name="Mazdziarz M."/>
        </authorList>
    </citation>
    <scope>NUCLEOTIDE SEQUENCE [LARGE SCALE GENOMIC DNA]</scope>
    <source>
        <strain evidence="2">Rf_01</strain>
        <tissue evidence="2">Aerial parts of the thallus</tissue>
    </source>
</reference>
<evidence type="ECO:0000313" key="2">
    <source>
        <dbReference type="EMBL" id="KAL2650853.1"/>
    </source>
</evidence>
<sequence>MRAGALGEHVIRPLKDRTLRNLTEAQALNQQLQAKNVTLIEELRTKKIKEYRQKFTFANASSGSIPLEGRPKSLRK</sequence>
<accession>A0ABD1ZHJ5</accession>
<dbReference type="EMBL" id="JBHFFA010000001">
    <property type="protein sequence ID" value="KAL2650853.1"/>
    <property type="molecule type" value="Genomic_DNA"/>
</dbReference>
<dbReference type="AlphaFoldDB" id="A0ABD1ZHJ5"/>
<name>A0ABD1ZHJ5_9MARC</name>